<reference evidence="3" key="1">
    <citation type="journal article" date="2015" name="Nature">
        <title>Complex archaea that bridge the gap between prokaryotes and eukaryotes.</title>
        <authorList>
            <person name="Spang A."/>
            <person name="Saw J.H."/>
            <person name="Jorgensen S.L."/>
            <person name="Zaremba-Niedzwiedzka K."/>
            <person name="Martijn J."/>
            <person name="Lind A.E."/>
            <person name="van Eijk R."/>
            <person name="Schleper C."/>
            <person name="Guy L."/>
            <person name="Ettema T.J."/>
        </authorList>
    </citation>
    <scope>NUCLEOTIDE SEQUENCE</scope>
</reference>
<sequence>MHSPTPWKAHTEESPYIEDAEGKLMLLTLYGPATMGTSQMVQQTKANRDLILERVNGWDEMVKATDLADKRHHSGIVTLVQLVVQRKALKKEVADLKAQLAESEQKVEDHMNSYDELTVLWNNTKVELAETKARLADLEAKPYTKMCCEPSNEDGEEATPENVEAYKRSHRNPDERAEERREHLGRHRIKYE</sequence>
<comment type="caution">
    <text evidence="3">The sequence shown here is derived from an EMBL/GenBank/DDBJ whole genome shotgun (WGS) entry which is preliminary data.</text>
</comment>
<feature type="compositionally biased region" description="Basic and acidic residues" evidence="2">
    <location>
        <begin position="164"/>
        <end position="182"/>
    </location>
</feature>
<feature type="compositionally biased region" description="Basic residues" evidence="2">
    <location>
        <begin position="183"/>
        <end position="192"/>
    </location>
</feature>
<dbReference type="AlphaFoldDB" id="A0A0F9GIQ4"/>
<evidence type="ECO:0000256" key="1">
    <source>
        <dbReference type="SAM" id="Coils"/>
    </source>
</evidence>
<evidence type="ECO:0000313" key="3">
    <source>
        <dbReference type="EMBL" id="KKL69300.1"/>
    </source>
</evidence>
<proteinExistence type="predicted"/>
<keyword evidence="1" id="KW-0175">Coiled coil</keyword>
<feature type="region of interest" description="Disordered" evidence="2">
    <location>
        <begin position="148"/>
        <end position="192"/>
    </location>
</feature>
<gene>
    <name evidence="3" type="ORF">LCGC14_2116300</name>
</gene>
<dbReference type="EMBL" id="LAZR01026256">
    <property type="protein sequence ID" value="KKL69300.1"/>
    <property type="molecule type" value="Genomic_DNA"/>
</dbReference>
<organism evidence="3">
    <name type="scientific">marine sediment metagenome</name>
    <dbReference type="NCBI Taxonomy" id="412755"/>
    <lineage>
        <taxon>unclassified sequences</taxon>
        <taxon>metagenomes</taxon>
        <taxon>ecological metagenomes</taxon>
    </lineage>
</organism>
<feature type="coiled-coil region" evidence="1">
    <location>
        <begin position="79"/>
        <end position="141"/>
    </location>
</feature>
<name>A0A0F9GIQ4_9ZZZZ</name>
<accession>A0A0F9GIQ4</accession>
<evidence type="ECO:0000256" key="2">
    <source>
        <dbReference type="SAM" id="MobiDB-lite"/>
    </source>
</evidence>
<protein>
    <submittedName>
        <fullName evidence="3">Uncharacterized protein</fullName>
    </submittedName>
</protein>